<proteinExistence type="predicted"/>
<dbReference type="EMBL" id="CACTIH010000128">
    <property type="protein sequence ID" value="CAA2954845.1"/>
    <property type="molecule type" value="Genomic_DNA"/>
</dbReference>
<feature type="compositionally biased region" description="Polar residues" evidence="2">
    <location>
        <begin position="1"/>
        <end position="14"/>
    </location>
</feature>
<keyword evidence="1" id="KW-0175">Coiled coil</keyword>
<evidence type="ECO:0000313" key="3">
    <source>
        <dbReference type="EMBL" id="CAA2954845.1"/>
    </source>
</evidence>
<name>A0A8S0PPT4_OLEEU</name>
<dbReference type="Gramene" id="OE9A018512T1">
    <property type="protein sequence ID" value="OE9A018512C1"/>
    <property type="gene ID" value="OE9A018512"/>
</dbReference>
<evidence type="ECO:0000313" key="4">
    <source>
        <dbReference type="Proteomes" id="UP000594638"/>
    </source>
</evidence>
<reference evidence="3 4" key="1">
    <citation type="submission" date="2019-12" db="EMBL/GenBank/DDBJ databases">
        <authorList>
            <person name="Alioto T."/>
            <person name="Alioto T."/>
            <person name="Gomez Garrido J."/>
        </authorList>
    </citation>
    <scope>NUCLEOTIDE SEQUENCE [LARGE SCALE GENOMIC DNA]</scope>
</reference>
<feature type="coiled-coil region" evidence="1">
    <location>
        <begin position="179"/>
        <end position="241"/>
    </location>
</feature>
<organism evidence="3 4">
    <name type="scientific">Olea europaea subsp. europaea</name>
    <dbReference type="NCBI Taxonomy" id="158383"/>
    <lineage>
        <taxon>Eukaryota</taxon>
        <taxon>Viridiplantae</taxon>
        <taxon>Streptophyta</taxon>
        <taxon>Embryophyta</taxon>
        <taxon>Tracheophyta</taxon>
        <taxon>Spermatophyta</taxon>
        <taxon>Magnoliopsida</taxon>
        <taxon>eudicotyledons</taxon>
        <taxon>Gunneridae</taxon>
        <taxon>Pentapetalae</taxon>
        <taxon>asterids</taxon>
        <taxon>lamiids</taxon>
        <taxon>Lamiales</taxon>
        <taxon>Oleaceae</taxon>
        <taxon>Oleeae</taxon>
        <taxon>Olea</taxon>
    </lineage>
</organism>
<feature type="region of interest" description="Disordered" evidence="2">
    <location>
        <begin position="1"/>
        <end position="43"/>
    </location>
</feature>
<evidence type="ECO:0000256" key="2">
    <source>
        <dbReference type="SAM" id="MobiDB-lite"/>
    </source>
</evidence>
<sequence length="294" mass="32506">MDEPPSSQGVNPQNVEPEDAPMGLPVVAKSSRPDKGKSSQVVESQVVDLAGDMLPPKIADEDADKIVRSIQNLFTSSGQVKTSPPALTSRPSASSEEDMKFLKQSIFEYVSFMDMDIGQASATKHKDKLEHLSAKLAQALTLPSLNLSADFKATLKIVHSEILSLLAKNVELKAKSTQYLRAVSERESLLLEINKAEDELKEISSKVMIEGSLMTNLAAQMKELQARTDDCKARMAAKKRNASQGIERTKSLVEQYKKLEVDDDFVAELNVTSSQQSEDWGRLRERIRSVWGEL</sequence>
<gene>
    <name evidence="3" type="ORF">OLEA9_A018512</name>
</gene>
<dbReference type="Proteomes" id="UP000594638">
    <property type="component" value="Unassembled WGS sequence"/>
</dbReference>
<accession>A0A8S0PPT4</accession>
<protein>
    <submittedName>
        <fullName evidence="3">Uncharacterized protein</fullName>
    </submittedName>
</protein>
<comment type="caution">
    <text evidence="3">The sequence shown here is derived from an EMBL/GenBank/DDBJ whole genome shotgun (WGS) entry which is preliminary data.</text>
</comment>
<keyword evidence="4" id="KW-1185">Reference proteome</keyword>
<dbReference type="AlphaFoldDB" id="A0A8S0PPT4"/>
<evidence type="ECO:0000256" key="1">
    <source>
        <dbReference type="SAM" id="Coils"/>
    </source>
</evidence>